<feature type="compositionally biased region" description="Basic and acidic residues" evidence="1">
    <location>
        <begin position="425"/>
        <end position="449"/>
    </location>
</feature>
<feature type="compositionally biased region" description="Polar residues" evidence="1">
    <location>
        <begin position="1166"/>
        <end position="1177"/>
    </location>
</feature>
<organism evidence="2 3">
    <name type="scientific">Capitella teleta</name>
    <name type="common">Polychaete worm</name>
    <dbReference type="NCBI Taxonomy" id="283909"/>
    <lineage>
        <taxon>Eukaryota</taxon>
        <taxon>Metazoa</taxon>
        <taxon>Spiralia</taxon>
        <taxon>Lophotrochozoa</taxon>
        <taxon>Annelida</taxon>
        <taxon>Polychaeta</taxon>
        <taxon>Sedentaria</taxon>
        <taxon>Scolecida</taxon>
        <taxon>Capitellidae</taxon>
        <taxon>Capitella</taxon>
    </lineage>
</organism>
<feature type="region of interest" description="Disordered" evidence="1">
    <location>
        <begin position="412"/>
        <end position="458"/>
    </location>
</feature>
<protein>
    <submittedName>
        <fullName evidence="2">Uncharacterized protein</fullName>
    </submittedName>
</protein>
<feature type="compositionally biased region" description="Basic and acidic residues" evidence="1">
    <location>
        <begin position="305"/>
        <end position="316"/>
    </location>
</feature>
<evidence type="ECO:0000313" key="3">
    <source>
        <dbReference type="Proteomes" id="UP000014760"/>
    </source>
</evidence>
<feature type="compositionally biased region" description="Polar residues" evidence="1">
    <location>
        <begin position="989"/>
        <end position="1000"/>
    </location>
</feature>
<dbReference type="Proteomes" id="UP000014760">
    <property type="component" value="Unassembled WGS sequence"/>
</dbReference>
<proteinExistence type="predicted"/>
<dbReference type="EMBL" id="AMQN01000215">
    <property type="status" value="NOT_ANNOTATED_CDS"/>
    <property type="molecule type" value="Genomic_DNA"/>
</dbReference>
<name>X2AMI8_CAPTE</name>
<evidence type="ECO:0000256" key="1">
    <source>
        <dbReference type="SAM" id="MobiDB-lite"/>
    </source>
</evidence>
<evidence type="ECO:0000313" key="2">
    <source>
        <dbReference type="EnsemblMetazoa" id="CapteP217675"/>
    </source>
</evidence>
<feature type="compositionally biased region" description="Polar residues" evidence="1">
    <location>
        <begin position="80"/>
        <end position="105"/>
    </location>
</feature>
<dbReference type="HOGENOM" id="CLU_272214_0_0_1"/>
<keyword evidence="3" id="KW-1185">Reference proteome</keyword>
<feature type="compositionally biased region" description="Basic and acidic residues" evidence="1">
    <location>
        <begin position="1112"/>
        <end position="1131"/>
    </location>
</feature>
<accession>X2AMI8</accession>
<dbReference type="OMA" id="GKYQETG"/>
<reference evidence="3" key="2">
    <citation type="journal article" date="2013" name="Nature">
        <title>Insights into bilaterian evolution from three spiralian genomes.</title>
        <authorList>
            <person name="Simakov O."/>
            <person name="Marletaz F."/>
            <person name="Cho S.J."/>
            <person name="Edsinger-Gonzales E."/>
            <person name="Havlak P."/>
            <person name="Hellsten U."/>
            <person name="Kuo D.H."/>
            <person name="Larsson T."/>
            <person name="Lv J."/>
            <person name="Arendt D."/>
            <person name="Savage R."/>
            <person name="Osoegawa K."/>
            <person name="de Jong P."/>
            <person name="Grimwood J."/>
            <person name="Chapman J.A."/>
            <person name="Shapiro H."/>
            <person name="Aerts A."/>
            <person name="Otillar R.P."/>
            <person name="Terry A.Y."/>
            <person name="Boore J.L."/>
            <person name="Grigoriev I.V."/>
            <person name="Lindberg D.R."/>
            <person name="Seaver E.C."/>
            <person name="Weisblat D.A."/>
            <person name="Putnam N.H."/>
            <person name="Rokhsar D.S."/>
        </authorList>
    </citation>
    <scope>NUCLEOTIDE SEQUENCE</scope>
    <source>
        <strain evidence="3">I ESC-2004</strain>
    </source>
</reference>
<feature type="region of interest" description="Disordered" evidence="1">
    <location>
        <begin position="543"/>
        <end position="595"/>
    </location>
</feature>
<reference evidence="3" key="1">
    <citation type="submission" date="2012-12" db="EMBL/GenBank/DDBJ databases">
        <authorList>
            <person name="Hellsten U."/>
            <person name="Grimwood J."/>
            <person name="Chapman J.A."/>
            <person name="Shapiro H."/>
            <person name="Aerts A."/>
            <person name="Otillar R.P."/>
            <person name="Terry A.Y."/>
            <person name="Boore J.L."/>
            <person name="Simakov O."/>
            <person name="Marletaz F."/>
            <person name="Cho S.-J."/>
            <person name="Edsinger-Gonzales E."/>
            <person name="Havlak P."/>
            <person name="Kuo D.-H."/>
            <person name="Larsson T."/>
            <person name="Lv J."/>
            <person name="Arendt D."/>
            <person name="Savage R."/>
            <person name="Osoegawa K."/>
            <person name="de Jong P."/>
            <person name="Lindberg D.R."/>
            <person name="Seaver E.C."/>
            <person name="Weisblat D.A."/>
            <person name="Putnam N.H."/>
            <person name="Grigoriev I.V."/>
            <person name="Rokhsar D.S."/>
        </authorList>
    </citation>
    <scope>NUCLEOTIDE SEQUENCE</scope>
    <source>
        <strain evidence="3">I ESC-2004</strain>
    </source>
</reference>
<feature type="compositionally biased region" description="Low complexity" evidence="1">
    <location>
        <begin position="754"/>
        <end position="767"/>
    </location>
</feature>
<feature type="region of interest" description="Disordered" evidence="1">
    <location>
        <begin position="33"/>
        <end position="182"/>
    </location>
</feature>
<dbReference type="AlphaFoldDB" id="X2AMI8"/>
<feature type="compositionally biased region" description="Acidic residues" evidence="1">
    <location>
        <begin position="553"/>
        <end position="567"/>
    </location>
</feature>
<feature type="region of interest" description="Disordered" evidence="1">
    <location>
        <begin position="297"/>
        <end position="318"/>
    </location>
</feature>
<reference evidence="2" key="3">
    <citation type="submission" date="2015-06" db="UniProtKB">
        <authorList>
            <consortium name="EnsemblMetazoa"/>
        </authorList>
    </citation>
    <scope>IDENTIFICATION</scope>
</reference>
<feature type="compositionally biased region" description="Low complexity" evidence="1">
    <location>
        <begin position="60"/>
        <end position="79"/>
    </location>
</feature>
<feature type="compositionally biased region" description="Low complexity" evidence="1">
    <location>
        <begin position="144"/>
        <end position="154"/>
    </location>
</feature>
<feature type="region of interest" description="Disordered" evidence="1">
    <location>
        <begin position="1105"/>
        <end position="1177"/>
    </location>
</feature>
<sequence>MECPFPHHLRGVAAEHAAFPQEDDKKLLMELIRGRKASPSHMDAQRVQVRKVRTKKYADSDSSSGSERSSPLLSSRNESMFTHTDSLRSSTISSEGRITMVTDTISDLDYPLSESCQPSPRSMRALSPDNRSPSLSHREMNGGRSRSPSPSTRSQGDPSPVTSDAGGLEEEGSAGDGDSSSDSHVTLVAVEDETKDLQSCKNPFRLTDSEHQSDVPLTKYTNPHLSMSTLGANRNEMHSIENNVAPTLPSFLTHPEHCIQHPTSATDPHLAGAVDRSVNNQSPWEHLEQDAAHLMVPPEESNDGSYKEESKEGCTEKEEEEDLLLAYRKAAIPLQMMINEIENDDDEDSLSVISERTEPDDNFEIVDLNYVSCEQDAKPDEDVVANEQLSIQSAAEIPFEVVPPVGEIQVEKSVEESSTIPSENPENKKQEEKKEQTEEMTEETRERTISEISLDSANMKRRDTLGTLASSQDSLNMPTSDLDDDLDVILEQNKDFVSEAELQDIMREIAERNETANGSMSKQVIEELKLHLQNRAAAAAATAAAAVTTEEEKSIEDEDEETEDGAVDDTPISPINDLQKMFDKPPKYFGSATQPIPIAKHLDSVEYQPDEKKTPEEEVHVQKEVTVTNFDEGPVLTSTVTESVCMQVMQNVEEAEPEVDQAVLLPLKDERVKAGNEDAATDDALQDEAEKSSPDEETEEVVTDDVVQDKTNESEPGEETVESVEEKERESLTNEVHAVIVTAEEVEREKVEVVIESESPEPTSSSPVTPPAGFKDSLNSISASEQEKKENEEEERGEQPMEETLGSVKTCSFETLYQAEATAEEEAQDEGILATHSGRRVRVAGSTIHWDSEAQPGWVQKDKERHRQNVGDVFRLLRSLSRESRWSSSSDLDAASFSDFDDVDFDDDSMNVLVEANSEKPKNVDEAFSLTLSAPTPQVLMPNAPPDHCTMQSVLRKIHSWDTTDDPSNGRTPPPSPASSSRQRKHSSPTRQPRLGTSSLLLDPGDRSPPPVIIQTKVITSVESARRLSTLDPLSTEVVQDAVVQEKSLLISSSAPNPIRNQGVRWYPPCTPHPALDHSFCMLIVPVSKALIVFAAHLEANGFLAPPSPARSRADTEDATDSKSVEKEPIRSAESPVPSIAVTCPEKSSLHSEKDDNIDEAFAEQTPENASNLLSPHSTLQRLRRFSA</sequence>
<dbReference type="EnsemblMetazoa" id="CapteT217675">
    <property type="protein sequence ID" value="CapteP217675"/>
    <property type="gene ID" value="CapteG217675"/>
</dbReference>
<feature type="region of interest" description="Disordered" evidence="1">
    <location>
        <begin position="961"/>
        <end position="1009"/>
    </location>
</feature>
<feature type="region of interest" description="Disordered" evidence="1">
    <location>
        <begin position="673"/>
        <end position="810"/>
    </location>
</feature>